<reference evidence="1" key="1">
    <citation type="submission" date="2025-08" db="UniProtKB">
        <authorList>
            <consortium name="Ensembl"/>
        </authorList>
    </citation>
    <scope>IDENTIFICATION</scope>
</reference>
<proteinExistence type="predicted"/>
<dbReference type="GO" id="GO:0043291">
    <property type="term" value="C:RAVE complex"/>
    <property type="evidence" value="ECO:0007669"/>
    <property type="project" value="TreeGrafter"/>
</dbReference>
<dbReference type="GeneTree" id="ENSGT00390000000096"/>
<protein>
    <submittedName>
        <fullName evidence="1">Uncharacterized protein</fullName>
    </submittedName>
</protein>
<dbReference type="InterPro" id="IPR052208">
    <property type="entry name" value="DmX-like/RAVE_component"/>
</dbReference>
<dbReference type="PANTHER" id="PTHR13950:SF9">
    <property type="entry name" value="RABCONNECTIN-3A"/>
    <property type="match status" value="1"/>
</dbReference>
<dbReference type="PANTHER" id="PTHR13950">
    <property type="entry name" value="RABCONNECTIN-RELATED"/>
    <property type="match status" value="1"/>
</dbReference>
<sequence length="100" mass="10412">MNLHQVLTGAVNPGDNCFSVGSVNNVPFTAYASGCDVVVLGSNFERLQIIPGAKHGNIQVGCVNCSQRGGQIAASYGSIVCVFEPVHLPDQKYASSVSSL</sequence>
<keyword evidence="2" id="KW-1185">Reference proteome</keyword>
<dbReference type="STRING" id="32473.ENSXCOP00000011300"/>
<dbReference type="AlphaFoldDB" id="A0A3B5LKV3"/>
<dbReference type="GO" id="GO:0007035">
    <property type="term" value="P:vacuolar acidification"/>
    <property type="evidence" value="ECO:0007669"/>
    <property type="project" value="TreeGrafter"/>
</dbReference>
<dbReference type="Proteomes" id="UP000261380">
    <property type="component" value="Unplaced"/>
</dbReference>
<dbReference type="Ensembl" id="ENSXCOT00000011431.1">
    <property type="protein sequence ID" value="ENSXCOP00000011300.1"/>
    <property type="gene ID" value="ENSXCOG00000008536.1"/>
</dbReference>
<evidence type="ECO:0000313" key="1">
    <source>
        <dbReference type="Ensembl" id="ENSXCOP00000011300.1"/>
    </source>
</evidence>
<name>A0A3B5LKV3_9TELE</name>
<organism evidence="1 2">
    <name type="scientific">Xiphophorus couchianus</name>
    <name type="common">Monterrey platyfish</name>
    <dbReference type="NCBI Taxonomy" id="32473"/>
    <lineage>
        <taxon>Eukaryota</taxon>
        <taxon>Metazoa</taxon>
        <taxon>Chordata</taxon>
        <taxon>Craniata</taxon>
        <taxon>Vertebrata</taxon>
        <taxon>Euteleostomi</taxon>
        <taxon>Actinopterygii</taxon>
        <taxon>Neopterygii</taxon>
        <taxon>Teleostei</taxon>
        <taxon>Neoteleostei</taxon>
        <taxon>Acanthomorphata</taxon>
        <taxon>Ovalentaria</taxon>
        <taxon>Atherinomorphae</taxon>
        <taxon>Cyprinodontiformes</taxon>
        <taxon>Poeciliidae</taxon>
        <taxon>Poeciliinae</taxon>
        <taxon>Xiphophorus</taxon>
    </lineage>
</organism>
<evidence type="ECO:0000313" key="2">
    <source>
        <dbReference type="Proteomes" id="UP000261380"/>
    </source>
</evidence>
<reference evidence="1" key="2">
    <citation type="submission" date="2025-09" db="UniProtKB">
        <authorList>
            <consortium name="Ensembl"/>
        </authorList>
    </citation>
    <scope>IDENTIFICATION</scope>
</reference>
<accession>A0A3B5LKV3</accession>